<feature type="compositionally biased region" description="Low complexity" evidence="1">
    <location>
        <begin position="22"/>
        <end position="48"/>
    </location>
</feature>
<sequence>MKRFAALCLCAALCAALGGCASRGEAQPASSSSSAPVSSAASAPAESAPPEEDPSSQPQQEAEETYPLPELSDADLQLLLNQINVFAAAFPDQEQAGTPQDLPSEQALQFCMQLANRQKDLYGYYFEEQEGNYLIPAAVVAETAQRTLGLEGFTATDSTLYDPDRACYRYPLVEAESPRYALASPQGTAEGGISYEVEYLDEAGQPSHATRFTFRLGRLNGMPYLQLQAWEPVE</sequence>
<dbReference type="AlphaFoldDB" id="A0A9D2B6X8"/>
<reference evidence="3" key="1">
    <citation type="journal article" date="2021" name="PeerJ">
        <title>Extensive microbial diversity within the chicken gut microbiome revealed by metagenomics and culture.</title>
        <authorList>
            <person name="Gilroy R."/>
            <person name="Ravi A."/>
            <person name="Getino M."/>
            <person name="Pursley I."/>
            <person name="Horton D.L."/>
            <person name="Alikhan N.F."/>
            <person name="Baker D."/>
            <person name="Gharbi K."/>
            <person name="Hall N."/>
            <person name="Watson M."/>
            <person name="Adriaenssens E.M."/>
            <person name="Foster-Nyarko E."/>
            <person name="Jarju S."/>
            <person name="Secka A."/>
            <person name="Antonio M."/>
            <person name="Oren A."/>
            <person name="Chaudhuri R.R."/>
            <person name="La Ragione R."/>
            <person name="Hildebrand F."/>
            <person name="Pallen M.J."/>
        </authorList>
    </citation>
    <scope>NUCLEOTIDE SEQUENCE</scope>
    <source>
        <strain evidence="3">CHK188-5543</strain>
    </source>
</reference>
<accession>A0A9D2B6X8</accession>
<evidence type="ECO:0000313" key="4">
    <source>
        <dbReference type="Proteomes" id="UP000886800"/>
    </source>
</evidence>
<gene>
    <name evidence="3" type="ORF">H9736_03495</name>
</gene>
<feature type="region of interest" description="Disordered" evidence="1">
    <location>
        <begin position="22"/>
        <end position="65"/>
    </location>
</feature>
<protein>
    <submittedName>
        <fullName evidence="3">Uncharacterized protein</fullName>
    </submittedName>
</protein>
<evidence type="ECO:0000256" key="1">
    <source>
        <dbReference type="SAM" id="MobiDB-lite"/>
    </source>
</evidence>
<feature type="signal peptide" evidence="2">
    <location>
        <begin position="1"/>
        <end position="26"/>
    </location>
</feature>
<feature type="chain" id="PRO_5039635317" evidence="2">
    <location>
        <begin position="27"/>
        <end position="234"/>
    </location>
</feature>
<evidence type="ECO:0000313" key="3">
    <source>
        <dbReference type="EMBL" id="HIX65291.1"/>
    </source>
</evidence>
<name>A0A9D2B6X8_9FIRM</name>
<comment type="caution">
    <text evidence="3">The sequence shown here is derived from an EMBL/GenBank/DDBJ whole genome shotgun (WGS) entry which is preliminary data.</text>
</comment>
<reference evidence="3" key="2">
    <citation type="submission" date="2021-04" db="EMBL/GenBank/DDBJ databases">
        <authorList>
            <person name="Gilroy R."/>
        </authorList>
    </citation>
    <scope>NUCLEOTIDE SEQUENCE</scope>
    <source>
        <strain evidence="3">CHK188-5543</strain>
    </source>
</reference>
<dbReference type="Proteomes" id="UP000886800">
    <property type="component" value="Unassembled WGS sequence"/>
</dbReference>
<dbReference type="EMBL" id="DXES01000072">
    <property type="protein sequence ID" value="HIX65291.1"/>
    <property type="molecule type" value="Genomic_DNA"/>
</dbReference>
<keyword evidence="2" id="KW-0732">Signal</keyword>
<evidence type="ECO:0000256" key="2">
    <source>
        <dbReference type="SAM" id="SignalP"/>
    </source>
</evidence>
<organism evidence="3 4">
    <name type="scientific">Candidatus Anaerotruncus excrementipullorum</name>
    <dbReference type="NCBI Taxonomy" id="2838465"/>
    <lineage>
        <taxon>Bacteria</taxon>
        <taxon>Bacillati</taxon>
        <taxon>Bacillota</taxon>
        <taxon>Clostridia</taxon>
        <taxon>Eubacteriales</taxon>
        <taxon>Oscillospiraceae</taxon>
        <taxon>Anaerotruncus</taxon>
    </lineage>
</organism>
<dbReference type="PROSITE" id="PS51257">
    <property type="entry name" value="PROKAR_LIPOPROTEIN"/>
    <property type="match status" value="1"/>
</dbReference>
<proteinExistence type="predicted"/>